<evidence type="ECO:0000313" key="13">
    <source>
        <dbReference type="Proteomes" id="UP000663887"/>
    </source>
</evidence>
<evidence type="ECO:0000313" key="4">
    <source>
        <dbReference type="EMBL" id="CAF1481165.1"/>
    </source>
</evidence>
<evidence type="ECO:0000313" key="6">
    <source>
        <dbReference type="EMBL" id="CAF2017598.1"/>
    </source>
</evidence>
<reference evidence="7" key="1">
    <citation type="submission" date="2021-02" db="EMBL/GenBank/DDBJ databases">
        <authorList>
            <person name="Nowell W R."/>
        </authorList>
    </citation>
    <scope>NUCLEOTIDE SEQUENCE</scope>
</reference>
<dbReference type="Proteomes" id="UP000676336">
    <property type="component" value="Unassembled WGS sequence"/>
</dbReference>
<dbReference type="EMBL" id="CAJNOV010012317">
    <property type="protein sequence ID" value="CAF1481165.1"/>
    <property type="molecule type" value="Genomic_DNA"/>
</dbReference>
<dbReference type="Proteomes" id="UP000663887">
    <property type="component" value="Unassembled WGS sequence"/>
</dbReference>
<evidence type="ECO:0000313" key="12">
    <source>
        <dbReference type="Proteomes" id="UP000663866"/>
    </source>
</evidence>
<dbReference type="InterPro" id="IPR019734">
    <property type="entry name" value="TPR_rpt"/>
</dbReference>
<dbReference type="PANTHER" id="PTHR45641:SF19">
    <property type="entry name" value="NEPHROCYSTIN-3"/>
    <property type="match status" value="1"/>
</dbReference>
<dbReference type="Gene3D" id="1.25.40.10">
    <property type="entry name" value="Tetratricopeptide repeat domain"/>
    <property type="match status" value="2"/>
</dbReference>
<name>A0A816VJI3_9BILA</name>
<accession>A0A816VJI3</accession>
<organism evidence="7 13">
    <name type="scientific">Rotaria magnacalcarata</name>
    <dbReference type="NCBI Taxonomy" id="392030"/>
    <lineage>
        <taxon>Eukaryota</taxon>
        <taxon>Metazoa</taxon>
        <taxon>Spiralia</taxon>
        <taxon>Gnathifera</taxon>
        <taxon>Rotifera</taxon>
        <taxon>Eurotatoria</taxon>
        <taxon>Bdelloidea</taxon>
        <taxon>Philodinida</taxon>
        <taxon>Philodinidae</taxon>
        <taxon>Rotaria</taxon>
    </lineage>
</organism>
<feature type="repeat" description="TPR" evidence="3">
    <location>
        <begin position="537"/>
        <end position="570"/>
    </location>
</feature>
<dbReference type="EMBL" id="CAJOBI010002955">
    <property type="protein sequence ID" value="CAF3950871.1"/>
    <property type="molecule type" value="Genomic_DNA"/>
</dbReference>
<dbReference type="SUPFAM" id="SSF48452">
    <property type="entry name" value="TPR-like"/>
    <property type="match status" value="2"/>
</dbReference>
<evidence type="ECO:0000313" key="5">
    <source>
        <dbReference type="EMBL" id="CAF1933668.1"/>
    </source>
</evidence>
<dbReference type="InterPro" id="IPR011990">
    <property type="entry name" value="TPR-like_helical_dom_sf"/>
</dbReference>
<dbReference type="EMBL" id="CAJOBH010003750">
    <property type="protein sequence ID" value="CAF3964481.1"/>
    <property type="molecule type" value="Genomic_DNA"/>
</dbReference>
<dbReference type="SUPFAM" id="SSF56399">
    <property type="entry name" value="ADP-ribosylation"/>
    <property type="match status" value="1"/>
</dbReference>
<dbReference type="Proteomes" id="UP000663866">
    <property type="component" value="Unassembled WGS sequence"/>
</dbReference>
<dbReference type="EMBL" id="CAJNRG010009495">
    <property type="protein sequence ID" value="CAF2114290.1"/>
    <property type="molecule type" value="Genomic_DNA"/>
</dbReference>
<evidence type="ECO:0000256" key="2">
    <source>
        <dbReference type="ARBA" id="ARBA00022803"/>
    </source>
</evidence>
<feature type="repeat" description="TPR" evidence="3">
    <location>
        <begin position="495"/>
        <end position="528"/>
    </location>
</feature>
<dbReference type="SMART" id="SM00028">
    <property type="entry name" value="TPR"/>
    <property type="match status" value="6"/>
</dbReference>
<dbReference type="AlphaFoldDB" id="A0A816VJI3"/>
<evidence type="ECO:0000313" key="9">
    <source>
        <dbReference type="EMBL" id="CAF3950871.1"/>
    </source>
</evidence>
<dbReference type="Proteomes" id="UP000663856">
    <property type="component" value="Unassembled WGS sequence"/>
</dbReference>
<dbReference type="Pfam" id="PF13424">
    <property type="entry name" value="TPR_12"/>
    <property type="match status" value="3"/>
</dbReference>
<evidence type="ECO:0000313" key="10">
    <source>
        <dbReference type="EMBL" id="CAF3964481.1"/>
    </source>
</evidence>
<dbReference type="EMBL" id="CAJNRF010000057">
    <property type="protein sequence ID" value="CAF1933668.1"/>
    <property type="molecule type" value="Genomic_DNA"/>
</dbReference>
<evidence type="ECO:0008006" key="14">
    <source>
        <dbReference type="Google" id="ProtNLM"/>
    </source>
</evidence>
<evidence type="ECO:0000313" key="8">
    <source>
        <dbReference type="EMBL" id="CAF3946778.1"/>
    </source>
</evidence>
<dbReference type="EMBL" id="CAJOBG010001643">
    <property type="protein sequence ID" value="CAF3946778.1"/>
    <property type="molecule type" value="Genomic_DNA"/>
</dbReference>
<dbReference type="Proteomes" id="UP000663824">
    <property type="component" value="Unassembled WGS sequence"/>
</dbReference>
<dbReference type="EMBL" id="CAJNRE010003375">
    <property type="protein sequence ID" value="CAF2017598.1"/>
    <property type="molecule type" value="Genomic_DNA"/>
</dbReference>
<dbReference type="Gene3D" id="3.90.176.10">
    <property type="entry name" value="Toxin ADP-ribosyltransferase, Chain A, domain 1"/>
    <property type="match status" value="1"/>
</dbReference>
<dbReference type="Proteomes" id="UP000663842">
    <property type="component" value="Unassembled WGS sequence"/>
</dbReference>
<dbReference type="Proteomes" id="UP000681967">
    <property type="component" value="Unassembled WGS sequence"/>
</dbReference>
<gene>
    <name evidence="10" type="ORF">BYL167_LOCUS11729</name>
    <name evidence="4" type="ORF">CJN711_LOCUS26172</name>
    <name evidence="6" type="ORF">MBJ925_LOCUS9056</name>
    <name evidence="8" type="ORF">OVN521_LOCUS11998</name>
    <name evidence="9" type="ORF">SMN809_LOCUS9241</name>
    <name evidence="11" type="ORF">UXM345_LOCUS17777</name>
    <name evidence="5" type="ORF">WKI299_LOCUS980</name>
    <name evidence="7" type="ORF">XDN619_LOCUS21375</name>
</gene>
<keyword evidence="2 3" id="KW-0802">TPR repeat</keyword>
<evidence type="ECO:0000256" key="1">
    <source>
        <dbReference type="ARBA" id="ARBA00022737"/>
    </source>
</evidence>
<proteinExistence type="predicted"/>
<keyword evidence="1" id="KW-0677">Repeat</keyword>
<dbReference type="EMBL" id="CAJOBF010002340">
    <property type="protein sequence ID" value="CAF4027612.1"/>
    <property type="molecule type" value="Genomic_DNA"/>
</dbReference>
<evidence type="ECO:0000256" key="3">
    <source>
        <dbReference type="PROSITE-ProRule" id="PRU00339"/>
    </source>
</evidence>
<protein>
    <recommendedName>
        <fullName evidence="14">Tetratricopeptide repeat protein</fullName>
    </recommendedName>
</protein>
<evidence type="ECO:0000313" key="7">
    <source>
        <dbReference type="EMBL" id="CAF2114290.1"/>
    </source>
</evidence>
<sequence length="713" mass="82166">MANSTKNTTKQHPVSDMFAESVVEKTLLVWVNSTVEEHEGDFRHTFEQLHKLIRHVSVFAQIDHCVRFLAGVPNEKAIVVVSSTFGQDMIPQIHSMTQVDTIYLLGDVQAPSEQWTKEWPKIKGQYSSVTSVFEAIRRVNKQYNEDSIPISFMPIMRSGSTHNIDQLDPSFMYTQLFKNTVVQMEHSRQSVDDFVAFCRDKFRHNASVLCHIDEFERGYRSDQALYWYTRFDFIYGPLNRCLRLLEADVLMNMGFFIQDLHRQIERFYQEHIGQFHGKSFLLYRGQGLSYGDFEKLKKAEGGLLSFNCFLSTSKEREVSFLFAESTIQSDEKIGILFVMTIDPSVTSTPFADISNESYFELEAEILFSMHTVFRIEDIKKLDNNERLFEVCLKLTSDDDKELKVITDLFEEDLKGGTGWARLGNLLCKVGQFDKAEELYHALVQQATTQNDTAFYYDHLGVTQTYKNNYLEAIKNFEKSLSIREIILTENDPDLAATYNNMGLAYEKMKDYSNALLFHQKALSIWEKLLPEHSIDLTASYNNIGSVYDGMKEYPKALQFYEKTLSIAEKNLPGNHPDLAVTYNNIGHALDKMRDYSKAQYFYEKALVIWEKTLPRNHPDLATLRTNLVSLHAALGNHSEALGFAINVISTEENNLPRNLPDYSTTYNHTGEYSQALSSMRALLEVQQHSLSSNHPDQEHIRECIEFMKLLESD</sequence>
<dbReference type="PROSITE" id="PS50005">
    <property type="entry name" value="TPR"/>
    <property type="match status" value="3"/>
</dbReference>
<evidence type="ECO:0000313" key="11">
    <source>
        <dbReference type="EMBL" id="CAF4027612.1"/>
    </source>
</evidence>
<feature type="repeat" description="TPR" evidence="3">
    <location>
        <begin position="579"/>
        <end position="612"/>
    </location>
</feature>
<keyword evidence="12" id="KW-1185">Reference proteome</keyword>
<dbReference type="PANTHER" id="PTHR45641">
    <property type="entry name" value="TETRATRICOPEPTIDE REPEAT PROTEIN (AFU_ORTHOLOGUE AFUA_6G03870)"/>
    <property type="match status" value="1"/>
</dbReference>
<comment type="caution">
    <text evidence="7">The sequence shown here is derived from an EMBL/GenBank/DDBJ whole genome shotgun (WGS) entry which is preliminary data.</text>
</comment>
<dbReference type="Proteomes" id="UP000663855">
    <property type="component" value="Unassembled WGS sequence"/>
</dbReference>